<dbReference type="InterPro" id="IPR016032">
    <property type="entry name" value="Sig_transdc_resp-reg_C-effctor"/>
</dbReference>
<proteinExistence type="predicted"/>
<dbReference type="AlphaFoldDB" id="K9Y2Q2"/>
<protein>
    <recommendedName>
        <fullName evidence="1">TRADD-like N-terminal domain-containing protein</fullName>
    </recommendedName>
</protein>
<dbReference type="InterPro" id="IPR014951">
    <property type="entry name" value="DUF1822"/>
</dbReference>
<dbReference type="GO" id="GO:0003677">
    <property type="term" value="F:DNA binding"/>
    <property type="evidence" value="ECO:0007669"/>
    <property type="project" value="InterPro"/>
</dbReference>
<dbReference type="EMBL" id="CP003655">
    <property type="protein sequence ID" value="AFZ38307.1"/>
    <property type="molecule type" value="Genomic_DNA"/>
</dbReference>
<evidence type="ECO:0000313" key="2">
    <source>
        <dbReference type="EMBL" id="AFZ38307.1"/>
    </source>
</evidence>
<dbReference type="GO" id="GO:0006355">
    <property type="term" value="P:regulation of DNA-templated transcription"/>
    <property type="evidence" value="ECO:0007669"/>
    <property type="project" value="InterPro"/>
</dbReference>
<dbReference type="RefSeq" id="WP_015195683.1">
    <property type="nucleotide sequence ID" value="NC_019749.1"/>
</dbReference>
<organism evidence="2 3">
    <name type="scientific">Stanieria cyanosphaera (strain ATCC 29371 / PCC 7437)</name>
    <dbReference type="NCBI Taxonomy" id="111780"/>
    <lineage>
        <taxon>Bacteria</taxon>
        <taxon>Bacillati</taxon>
        <taxon>Cyanobacteriota</taxon>
        <taxon>Cyanophyceae</taxon>
        <taxon>Pleurocapsales</taxon>
        <taxon>Dermocarpellaceae</taxon>
        <taxon>Stanieria</taxon>
    </lineage>
</organism>
<dbReference type="Pfam" id="PF08852">
    <property type="entry name" value="DUF1822"/>
    <property type="match status" value="1"/>
</dbReference>
<sequence length="433" mass="49914">MNHQEKLEFIKVFLNQTPRTQEVLIEFINSNNYQDIAKKLKIEPNTASQHITKVCKELKLRQKFPDLSSKEISLELRKLLNLYIDDIAVDKISQALSLTRKTVNYRSRQDFRQGQIIIIIDINPLQINFNFLCKFLKEIQRFFGNDVITIKKIEDGSIKLTITGTLEGCQRIKSQFDAGELTEILESRVIDVSLVEVEVETENNLWTNLSNWLQSNILPDWELEEIVGATITALRTNPDFFATPAFGSLMGNSNEEELTSISELLANLNNEDLNIVRLAAQELGSREANNREVIARLKEKLNTINDLETQWQIALTLGKIAPEKYLQAKAQKQIIELDDTSLELVLAIKNEDDDFIDILVEIRPDWNDYLPIGLEAKILEESGEDFWQDDFVSTQLVTDSRAYIYFNFWGMPGDRFILQLSLNHTILQKNFQI</sequence>
<geneLocation type="plasmid" evidence="2 3">
    <name>pSTA7437.02</name>
</geneLocation>
<dbReference type="KEGG" id="scs:Sta7437_4879"/>
<dbReference type="InterPro" id="IPR049341">
    <property type="entry name" value="TRADD-like_N"/>
</dbReference>
<dbReference type="Gene3D" id="1.10.10.10">
    <property type="entry name" value="Winged helix-like DNA-binding domain superfamily/Winged helix DNA-binding domain"/>
    <property type="match status" value="1"/>
</dbReference>
<name>K9Y2Q2_STAC7</name>
<keyword evidence="2" id="KW-0614">Plasmid</keyword>
<dbReference type="Proteomes" id="UP000010473">
    <property type="component" value="Plasmid pSTA7437.02"/>
</dbReference>
<dbReference type="SUPFAM" id="SSF46894">
    <property type="entry name" value="C-terminal effector domain of the bipartite response regulators"/>
    <property type="match status" value="1"/>
</dbReference>
<dbReference type="Pfam" id="PF20694">
    <property type="entry name" value="TRADD-like_N"/>
    <property type="match status" value="1"/>
</dbReference>
<dbReference type="InterPro" id="IPR036388">
    <property type="entry name" value="WH-like_DNA-bd_sf"/>
</dbReference>
<evidence type="ECO:0000259" key="1">
    <source>
        <dbReference type="Pfam" id="PF20694"/>
    </source>
</evidence>
<accession>K9Y2Q2</accession>
<dbReference type="HOGENOM" id="CLU_632994_0_0_3"/>
<keyword evidence="3" id="KW-1185">Reference proteome</keyword>
<feature type="domain" description="TRADD-like N-terminal" evidence="1">
    <location>
        <begin position="140"/>
        <end position="193"/>
    </location>
</feature>
<evidence type="ECO:0000313" key="3">
    <source>
        <dbReference type="Proteomes" id="UP000010473"/>
    </source>
</evidence>
<reference evidence="3" key="1">
    <citation type="journal article" date="2013" name="Proc. Natl. Acad. Sci. U.S.A.">
        <title>Improving the coverage of the cyanobacterial phylum using diversity-driven genome sequencing.</title>
        <authorList>
            <person name="Shih P.M."/>
            <person name="Wu D."/>
            <person name="Latifi A."/>
            <person name="Axen S.D."/>
            <person name="Fewer D.P."/>
            <person name="Talla E."/>
            <person name="Calteau A."/>
            <person name="Cai F."/>
            <person name="Tandeau de Marsac N."/>
            <person name="Rippka R."/>
            <person name="Herdman M."/>
            <person name="Sivonen K."/>
            <person name="Coursin T."/>
            <person name="Laurent T."/>
            <person name="Goodwin L."/>
            <person name="Nolan M."/>
            <person name="Davenport K.W."/>
            <person name="Han C.S."/>
            <person name="Rubin E.M."/>
            <person name="Eisen J.A."/>
            <person name="Woyke T."/>
            <person name="Gugger M."/>
            <person name="Kerfeld C.A."/>
        </authorList>
    </citation>
    <scope>NUCLEOTIDE SEQUENCE [LARGE SCALE GENOMIC DNA]</scope>
    <source>
        <strain evidence="3">ATCC 29371 / PCC 7437</strain>
        <plasmid evidence="3">Plasmid pSTA7437.02</plasmid>
    </source>
</reference>
<gene>
    <name evidence="2" type="ordered locus">Sta7437_4879</name>
</gene>